<protein>
    <submittedName>
        <fullName evidence="3">Glycosyltransferase involved in cell wall biosynthesis</fullName>
    </submittedName>
</protein>
<evidence type="ECO:0000259" key="1">
    <source>
        <dbReference type="Pfam" id="PF00534"/>
    </source>
</evidence>
<dbReference type="PANTHER" id="PTHR45947">
    <property type="entry name" value="SULFOQUINOVOSYL TRANSFERASE SQD2"/>
    <property type="match status" value="1"/>
</dbReference>
<dbReference type="InterPro" id="IPR001296">
    <property type="entry name" value="Glyco_trans_1"/>
</dbReference>
<organism evidence="3 4">
    <name type="scientific">Paenibacillus endophyticus</name>
    <dbReference type="NCBI Taxonomy" id="1294268"/>
    <lineage>
        <taxon>Bacteria</taxon>
        <taxon>Bacillati</taxon>
        <taxon>Bacillota</taxon>
        <taxon>Bacilli</taxon>
        <taxon>Bacillales</taxon>
        <taxon>Paenibacillaceae</taxon>
        <taxon>Paenibacillus</taxon>
    </lineage>
</organism>
<dbReference type="Pfam" id="PF13439">
    <property type="entry name" value="Glyco_transf_4"/>
    <property type="match status" value="1"/>
</dbReference>
<gene>
    <name evidence="3" type="ORF">FHS16_000069</name>
</gene>
<accession>A0A7W5C355</accession>
<dbReference type="Pfam" id="PF00534">
    <property type="entry name" value="Glycos_transf_1"/>
    <property type="match status" value="1"/>
</dbReference>
<proteinExistence type="predicted"/>
<comment type="caution">
    <text evidence="3">The sequence shown here is derived from an EMBL/GenBank/DDBJ whole genome shotgun (WGS) entry which is preliminary data.</text>
</comment>
<evidence type="ECO:0000313" key="4">
    <source>
        <dbReference type="Proteomes" id="UP000518605"/>
    </source>
</evidence>
<dbReference type="Proteomes" id="UP000518605">
    <property type="component" value="Unassembled WGS sequence"/>
</dbReference>
<dbReference type="CDD" id="cd03812">
    <property type="entry name" value="GT4_CapH-like"/>
    <property type="match status" value="1"/>
</dbReference>
<keyword evidence="4" id="KW-1185">Reference proteome</keyword>
<feature type="domain" description="Glycosyltransferase subfamily 4-like N-terminal" evidence="2">
    <location>
        <begin position="17"/>
        <end position="175"/>
    </location>
</feature>
<dbReference type="GO" id="GO:0016758">
    <property type="term" value="F:hexosyltransferase activity"/>
    <property type="evidence" value="ECO:0007669"/>
    <property type="project" value="TreeGrafter"/>
</dbReference>
<evidence type="ECO:0000259" key="2">
    <source>
        <dbReference type="Pfam" id="PF13439"/>
    </source>
</evidence>
<feature type="domain" description="Glycosyl transferase family 1" evidence="1">
    <location>
        <begin position="185"/>
        <end position="301"/>
    </location>
</feature>
<dbReference type="EMBL" id="JACHXW010000001">
    <property type="protein sequence ID" value="MBB3150037.1"/>
    <property type="molecule type" value="Genomic_DNA"/>
</dbReference>
<dbReference type="PANTHER" id="PTHR45947:SF3">
    <property type="entry name" value="SULFOQUINOVOSYL TRANSFERASE SQD2"/>
    <property type="match status" value="1"/>
</dbReference>
<dbReference type="RefSeq" id="WP_183557281.1">
    <property type="nucleotide sequence ID" value="NZ_CBCSLB010000001.1"/>
</dbReference>
<name>A0A7W5C355_9BACL</name>
<sequence length="381" mass="42889">MGGPLRVLHVVVNMNRGGAETLLMNMYRHIDRSKIQFDFLTCKDGVFDDEIRSLGGIIHRIPYITEAGHRGYLKGLDHFFLTHADYKVVHSHMDKMSGFVLRAARRAAIPMRIAHSHNTSSEGSVPSRIYKWYAGTFVESAATHYVACSKAAARWMFHEKKDNVLILQNGIDCEQFAYSVKTRLSIRKELDIPENCFVAGHVGRFNLQKNHAQLLSMFNQLQNEKPNSILLLVGDGPLRPEMEQKATELGIRNKVIFLGIRSDIHRILQAVDVFVFPSHHEGLPVTLIEAQAAGLPCVISDQITEEVDIGIGLIKYFSLKNEASGLSEILEAAKKPKRMVPLTAFSNNGYDIKQTVQVATSFYLNQFEVNHEDVNGFYAHL</sequence>
<dbReference type="Gene3D" id="3.40.50.2000">
    <property type="entry name" value="Glycogen Phosphorylase B"/>
    <property type="match status" value="2"/>
</dbReference>
<keyword evidence="3" id="KW-0808">Transferase</keyword>
<evidence type="ECO:0000313" key="3">
    <source>
        <dbReference type="EMBL" id="MBB3150037.1"/>
    </source>
</evidence>
<dbReference type="InterPro" id="IPR050194">
    <property type="entry name" value="Glycosyltransferase_grp1"/>
</dbReference>
<dbReference type="InterPro" id="IPR028098">
    <property type="entry name" value="Glyco_trans_4-like_N"/>
</dbReference>
<dbReference type="SUPFAM" id="SSF53756">
    <property type="entry name" value="UDP-Glycosyltransferase/glycogen phosphorylase"/>
    <property type="match status" value="1"/>
</dbReference>
<dbReference type="AlphaFoldDB" id="A0A7W5C355"/>
<reference evidence="3 4" key="1">
    <citation type="submission" date="2020-08" db="EMBL/GenBank/DDBJ databases">
        <title>Genomic Encyclopedia of Type Strains, Phase III (KMG-III): the genomes of soil and plant-associated and newly described type strains.</title>
        <authorList>
            <person name="Whitman W."/>
        </authorList>
    </citation>
    <scope>NUCLEOTIDE SEQUENCE [LARGE SCALE GENOMIC DNA]</scope>
    <source>
        <strain evidence="3 4">CECT 8234</strain>
    </source>
</reference>